<name>A0AAV6N3Q1_9ROSI</name>
<feature type="non-terminal residue" evidence="1">
    <location>
        <position position="1"/>
    </location>
</feature>
<sequence>MSAVNVLEPPTRGKVVLNTTLDRSISSAGLTRLQKPPEISFGFVLMTTTITPPFTGLYRISLFRAVILPVVAQVLEKLANFEKVISGKPKFTPEPCKDCMSRGDDPNDYFVHERHGFEKWWSQLVRTCKFLDLEKETIYNLSRHLAISFVWIWRSLKLLLPMIYDLANPHRKNDSNKGSFPKYLILCLLYRIFGLGKSSTAHVLRRAVTATGRAKIVGQPYWWEVDWFK</sequence>
<keyword evidence="2" id="KW-1185">Reference proteome</keyword>
<evidence type="ECO:0000313" key="2">
    <source>
        <dbReference type="Proteomes" id="UP000685013"/>
    </source>
</evidence>
<protein>
    <submittedName>
        <fullName evidence="1">Uncharacterized protein</fullName>
    </submittedName>
</protein>
<organism evidence="1 2">
    <name type="scientific">Cucurbita argyrosperma subsp. sororia</name>
    <dbReference type="NCBI Taxonomy" id="37648"/>
    <lineage>
        <taxon>Eukaryota</taxon>
        <taxon>Viridiplantae</taxon>
        <taxon>Streptophyta</taxon>
        <taxon>Embryophyta</taxon>
        <taxon>Tracheophyta</taxon>
        <taxon>Spermatophyta</taxon>
        <taxon>Magnoliopsida</taxon>
        <taxon>eudicotyledons</taxon>
        <taxon>Gunneridae</taxon>
        <taxon>Pentapetalae</taxon>
        <taxon>rosids</taxon>
        <taxon>fabids</taxon>
        <taxon>Cucurbitales</taxon>
        <taxon>Cucurbitaceae</taxon>
        <taxon>Cucurbiteae</taxon>
        <taxon>Cucurbita</taxon>
    </lineage>
</organism>
<dbReference type="Proteomes" id="UP000685013">
    <property type="component" value="Chromosome 9"/>
</dbReference>
<comment type="caution">
    <text evidence="1">The sequence shown here is derived from an EMBL/GenBank/DDBJ whole genome shotgun (WGS) entry which is preliminary data.</text>
</comment>
<evidence type="ECO:0000313" key="1">
    <source>
        <dbReference type="EMBL" id="KAG6591475.1"/>
    </source>
</evidence>
<dbReference type="AlphaFoldDB" id="A0AAV6N3Q1"/>
<proteinExistence type="predicted"/>
<gene>
    <name evidence="1" type="ORF">SDJN03_13821</name>
</gene>
<dbReference type="EMBL" id="JAGKQH010000009">
    <property type="protein sequence ID" value="KAG6591475.1"/>
    <property type="molecule type" value="Genomic_DNA"/>
</dbReference>
<accession>A0AAV6N3Q1</accession>
<reference evidence="1 2" key="1">
    <citation type="journal article" date="2021" name="Hortic Res">
        <title>The domestication of Cucurbita argyrosperma as revealed by the genome of its wild relative.</title>
        <authorList>
            <person name="Barrera-Redondo J."/>
            <person name="Sanchez-de la Vega G."/>
            <person name="Aguirre-Liguori J.A."/>
            <person name="Castellanos-Morales G."/>
            <person name="Gutierrez-Guerrero Y.T."/>
            <person name="Aguirre-Dugua X."/>
            <person name="Aguirre-Planter E."/>
            <person name="Tenaillon M.I."/>
            <person name="Lira-Saade R."/>
            <person name="Eguiarte L.E."/>
        </authorList>
    </citation>
    <scope>NUCLEOTIDE SEQUENCE [LARGE SCALE GENOMIC DNA]</scope>
    <source>
        <strain evidence="1">JBR-2021</strain>
    </source>
</reference>